<dbReference type="AlphaFoldDB" id="A0A2S8J4P9"/>
<reference evidence="4" key="1">
    <citation type="submission" date="2018-02" db="EMBL/GenBank/DDBJ databases">
        <title>Draft genome sequencing of Rhodococcus opacus KU647198.</title>
        <authorList>
            <person name="Zheng B.-X."/>
        </authorList>
    </citation>
    <scope>NUCLEOTIDE SEQUENCE [LARGE SCALE GENOMIC DNA]</scope>
    <source>
        <strain evidence="4">04-OD7</strain>
    </source>
</reference>
<dbReference type="GO" id="GO:0016301">
    <property type="term" value="F:kinase activity"/>
    <property type="evidence" value="ECO:0007669"/>
    <property type="project" value="InterPro"/>
</dbReference>
<dbReference type="EMBL" id="PUIO01000033">
    <property type="protein sequence ID" value="PQP21943.1"/>
    <property type="molecule type" value="Genomic_DNA"/>
</dbReference>
<dbReference type="Pfam" id="PF02661">
    <property type="entry name" value="Fic"/>
    <property type="match status" value="1"/>
</dbReference>
<organism evidence="3 4">
    <name type="scientific">Rhodococcus opacus</name>
    <name type="common">Nocardia opaca</name>
    <dbReference type="NCBI Taxonomy" id="37919"/>
    <lineage>
        <taxon>Bacteria</taxon>
        <taxon>Bacillati</taxon>
        <taxon>Actinomycetota</taxon>
        <taxon>Actinomycetes</taxon>
        <taxon>Mycobacteriales</taxon>
        <taxon>Nocardiaceae</taxon>
        <taxon>Rhodococcus</taxon>
    </lineage>
</organism>
<evidence type="ECO:0000313" key="3">
    <source>
        <dbReference type="EMBL" id="PQP21943.1"/>
    </source>
</evidence>
<dbReference type="Gene3D" id="1.20.120.1870">
    <property type="entry name" value="Fic/DOC protein, Fido domain"/>
    <property type="match status" value="1"/>
</dbReference>
<name>A0A2S8J4P9_RHOOP</name>
<dbReference type="PANTHER" id="PTHR39426">
    <property type="entry name" value="HOMOLOGY TO DEATH-ON-CURING PROTEIN OF PHAGE P1"/>
    <property type="match status" value="1"/>
</dbReference>
<feature type="region of interest" description="Disordered" evidence="1">
    <location>
        <begin position="1"/>
        <end position="59"/>
    </location>
</feature>
<dbReference type="InterPro" id="IPR054221">
    <property type="entry name" value="DUF6941"/>
</dbReference>
<evidence type="ECO:0000259" key="2">
    <source>
        <dbReference type="PROSITE" id="PS51459"/>
    </source>
</evidence>
<dbReference type="Proteomes" id="UP000239290">
    <property type="component" value="Unassembled WGS sequence"/>
</dbReference>
<evidence type="ECO:0000256" key="1">
    <source>
        <dbReference type="SAM" id="MobiDB-lite"/>
    </source>
</evidence>
<evidence type="ECO:0000313" key="4">
    <source>
        <dbReference type="Proteomes" id="UP000239290"/>
    </source>
</evidence>
<dbReference type="PANTHER" id="PTHR39426:SF1">
    <property type="entry name" value="HOMOLOGY TO DEATH-ON-CURING PROTEIN OF PHAGE P1"/>
    <property type="match status" value="1"/>
</dbReference>
<feature type="compositionally biased region" description="Basic and acidic residues" evidence="1">
    <location>
        <begin position="10"/>
        <end position="24"/>
    </location>
</feature>
<dbReference type="PROSITE" id="PS51459">
    <property type="entry name" value="FIDO"/>
    <property type="match status" value="1"/>
</dbReference>
<comment type="caution">
    <text evidence="3">The sequence shown here is derived from an EMBL/GenBank/DDBJ whole genome shotgun (WGS) entry which is preliminary data.</text>
</comment>
<sequence length="341" mass="37649">MSSRRRPSGRYRERYGAHEADRPGSGDNSAARRQIRGPGQSRHDRPRGGPALGSAPRASREVTEYLSLDSVVAINEVHCGAGSGVRDREGLEGAIGRPSSGSFDHEFFPDLWTKAAAYLHGLSSTQYFHDGNKRTAWLAATVFLRVNGVRVPHVPDVESEAFVLAVAKDLFRTSDEPDRTIEMAAEWFRTRCEPSRADNPISWSLESSESSMVITGAFFADYVRISEGKLDVLGGVWDTYGVPSLPRSIPVDLVLIAQTGHDDVGRLRHVDIDLVRPGSEPEPLLALDVQIDTAENRFYVVKHSVPIRDPGRHVFRITVEGNTLAARTVSLDIRQLEQLSQ</sequence>
<protein>
    <recommendedName>
        <fullName evidence="2">Fido domain-containing protein</fullName>
    </recommendedName>
</protein>
<dbReference type="Pfam" id="PF22091">
    <property type="entry name" value="DUF6941"/>
    <property type="match status" value="1"/>
</dbReference>
<dbReference type="InterPro" id="IPR053737">
    <property type="entry name" value="Type_II_TA_Toxin"/>
</dbReference>
<dbReference type="InterPro" id="IPR006440">
    <property type="entry name" value="Doc"/>
</dbReference>
<feature type="domain" description="Fido" evidence="2">
    <location>
        <begin position="66"/>
        <end position="190"/>
    </location>
</feature>
<gene>
    <name evidence="3" type="ORF">C5613_24705</name>
</gene>
<accession>A0A2S8J4P9</accession>
<dbReference type="InterPro" id="IPR003812">
    <property type="entry name" value="Fido"/>
</dbReference>
<proteinExistence type="predicted"/>